<evidence type="ECO:0000256" key="1">
    <source>
        <dbReference type="SAM" id="Phobius"/>
    </source>
</evidence>
<dbReference type="EMBL" id="JAENGY010001096">
    <property type="protein sequence ID" value="KAG6952607.1"/>
    <property type="molecule type" value="Genomic_DNA"/>
</dbReference>
<keyword evidence="3" id="KW-1185">Reference proteome</keyword>
<sequence>MPRYIRHFSTKHMEPTSTLQKVLIKWLTGDRNVKLQWSEEDKECISSLKEAGILTDAESEIVEFTCRLAQRYYTKKLFPNRGVENPSSLHDLIWKVIGSMSMSFIKRSIAPTYEFPLTTASFLSQFITGIALSTLRTVRFVQMFLRRSQEPLVVSETSLIFILAMIYAGGLMCV</sequence>
<keyword evidence="1" id="KW-0472">Membrane</keyword>
<evidence type="ECO:0000313" key="3">
    <source>
        <dbReference type="Proteomes" id="UP000709295"/>
    </source>
</evidence>
<protein>
    <submittedName>
        <fullName evidence="2">Uncharacterized protein</fullName>
    </submittedName>
</protein>
<comment type="caution">
    <text evidence="2">The sequence shown here is derived from an EMBL/GenBank/DDBJ whole genome shotgun (WGS) entry which is preliminary data.</text>
</comment>
<proteinExistence type="predicted"/>
<accession>A0A8J5IXN1</accession>
<reference evidence="2" key="1">
    <citation type="submission" date="2021-01" db="EMBL/GenBank/DDBJ databases">
        <title>Phytophthora aleatoria, a newly-described species from Pinus radiata is distinct from Phytophthora cactorum isolates based on comparative genomics.</title>
        <authorList>
            <person name="Mcdougal R."/>
            <person name="Panda P."/>
            <person name="Williams N."/>
            <person name="Studholme D.J."/>
        </authorList>
    </citation>
    <scope>NUCLEOTIDE SEQUENCE</scope>
    <source>
        <strain evidence="2">NZFS 4037</strain>
    </source>
</reference>
<name>A0A8J5IXN1_9STRA</name>
<organism evidence="2 3">
    <name type="scientific">Phytophthora aleatoria</name>
    <dbReference type="NCBI Taxonomy" id="2496075"/>
    <lineage>
        <taxon>Eukaryota</taxon>
        <taxon>Sar</taxon>
        <taxon>Stramenopiles</taxon>
        <taxon>Oomycota</taxon>
        <taxon>Peronosporomycetes</taxon>
        <taxon>Peronosporales</taxon>
        <taxon>Peronosporaceae</taxon>
        <taxon>Phytophthora</taxon>
    </lineage>
</organism>
<keyword evidence="1" id="KW-0812">Transmembrane</keyword>
<gene>
    <name evidence="2" type="ORF">JG688_00013196</name>
</gene>
<feature type="transmembrane region" description="Helical" evidence="1">
    <location>
        <begin position="152"/>
        <end position="172"/>
    </location>
</feature>
<keyword evidence="1" id="KW-1133">Transmembrane helix</keyword>
<dbReference type="Proteomes" id="UP000709295">
    <property type="component" value="Unassembled WGS sequence"/>
</dbReference>
<dbReference type="AlphaFoldDB" id="A0A8J5IXN1"/>
<evidence type="ECO:0000313" key="2">
    <source>
        <dbReference type="EMBL" id="KAG6952607.1"/>
    </source>
</evidence>